<evidence type="ECO:0008006" key="10">
    <source>
        <dbReference type="Google" id="ProtNLM"/>
    </source>
</evidence>
<keyword evidence="3" id="KW-1003">Cell membrane</keyword>
<evidence type="ECO:0000256" key="2">
    <source>
        <dbReference type="ARBA" id="ARBA00007430"/>
    </source>
</evidence>
<dbReference type="GO" id="GO:0005886">
    <property type="term" value="C:plasma membrane"/>
    <property type="evidence" value="ECO:0007669"/>
    <property type="project" value="UniProtKB-SubCell"/>
</dbReference>
<evidence type="ECO:0000256" key="4">
    <source>
        <dbReference type="ARBA" id="ARBA00022692"/>
    </source>
</evidence>
<dbReference type="STRING" id="1802471.A2115_00285"/>
<proteinExistence type="inferred from homology"/>
<evidence type="ECO:0000313" key="8">
    <source>
        <dbReference type="EMBL" id="OGM01874.1"/>
    </source>
</evidence>
<dbReference type="PANTHER" id="PTHR30250:SF10">
    <property type="entry name" value="LIPOPOLYSACCHARIDE BIOSYNTHESIS PROTEIN WZXC"/>
    <property type="match status" value="1"/>
</dbReference>
<feature type="transmembrane region" description="Helical" evidence="7">
    <location>
        <begin position="43"/>
        <end position="67"/>
    </location>
</feature>
<feature type="transmembrane region" description="Helical" evidence="7">
    <location>
        <begin position="283"/>
        <end position="306"/>
    </location>
</feature>
<dbReference type="InterPro" id="IPR050833">
    <property type="entry name" value="Poly_Biosynth_Transport"/>
</dbReference>
<organism evidence="8 9">
    <name type="scientific">Candidatus Woesebacteria bacterium GWA1_41_8</name>
    <dbReference type="NCBI Taxonomy" id="1802471"/>
    <lineage>
        <taxon>Bacteria</taxon>
        <taxon>Candidatus Woeseibacteriota</taxon>
    </lineage>
</organism>
<evidence type="ECO:0000313" key="9">
    <source>
        <dbReference type="Proteomes" id="UP000176198"/>
    </source>
</evidence>
<comment type="caution">
    <text evidence="8">The sequence shown here is derived from an EMBL/GenBank/DDBJ whole genome shotgun (WGS) entry which is preliminary data.</text>
</comment>
<evidence type="ECO:0000256" key="6">
    <source>
        <dbReference type="ARBA" id="ARBA00023136"/>
    </source>
</evidence>
<comment type="subcellular location">
    <subcellularLocation>
        <location evidence="1">Cell membrane</location>
        <topology evidence="1">Multi-pass membrane protein</topology>
    </subcellularLocation>
</comment>
<evidence type="ECO:0000256" key="3">
    <source>
        <dbReference type="ARBA" id="ARBA00022475"/>
    </source>
</evidence>
<dbReference type="EMBL" id="MGFJ01000036">
    <property type="protein sequence ID" value="OGM01874.1"/>
    <property type="molecule type" value="Genomic_DNA"/>
</dbReference>
<dbReference type="AlphaFoldDB" id="A0A1F7WGB0"/>
<protein>
    <recommendedName>
        <fullName evidence="10">Polysaccharide biosynthesis protein C-terminal domain-containing protein</fullName>
    </recommendedName>
</protein>
<feature type="transmembrane region" description="Helical" evidence="7">
    <location>
        <begin position="354"/>
        <end position="372"/>
    </location>
</feature>
<evidence type="ECO:0000256" key="5">
    <source>
        <dbReference type="ARBA" id="ARBA00022989"/>
    </source>
</evidence>
<gene>
    <name evidence="8" type="ORF">A2115_00285</name>
</gene>
<feature type="transmembrane region" description="Helical" evidence="7">
    <location>
        <begin position="318"/>
        <end position="342"/>
    </location>
</feature>
<dbReference type="CDD" id="cd13127">
    <property type="entry name" value="MATE_tuaB_like"/>
    <property type="match status" value="1"/>
</dbReference>
<keyword evidence="4 7" id="KW-0812">Transmembrane</keyword>
<dbReference type="Pfam" id="PF13440">
    <property type="entry name" value="Polysacc_synt_3"/>
    <property type="match status" value="1"/>
</dbReference>
<evidence type="ECO:0000256" key="7">
    <source>
        <dbReference type="SAM" id="Phobius"/>
    </source>
</evidence>
<dbReference type="PANTHER" id="PTHR30250">
    <property type="entry name" value="PST FAMILY PREDICTED COLANIC ACID TRANSPORTER"/>
    <property type="match status" value="1"/>
</dbReference>
<name>A0A1F7WGB0_9BACT</name>
<feature type="transmembrane region" description="Helical" evidence="7">
    <location>
        <begin position="145"/>
        <end position="165"/>
    </location>
</feature>
<evidence type="ECO:0000256" key="1">
    <source>
        <dbReference type="ARBA" id="ARBA00004651"/>
    </source>
</evidence>
<keyword evidence="5 7" id="KW-1133">Transmembrane helix</keyword>
<keyword evidence="6 7" id="KW-0472">Membrane</keyword>
<dbReference type="Proteomes" id="UP000176198">
    <property type="component" value="Unassembled WGS sequence"/>
</dbReference>
<comment type="similarity">
    <text evidence="2">Belongs to the polysaccharide synthase family.</text>
</comment>
<accession>A0A1F7WGB0</accession>
<reference evidence="8 9" key="1">
    <citation type="journal article" date="2016" name="Nat. Commun.">
        <title>Thousands of microbial genomes shed light on interconnected biogeochemical processes in an aquifer system.</title>
        <authorList>
            <person name="Anantharaman K."/>
            <person name="Brown C.T."/>
            <person name="Hug L.A."/>
            <person name="Sharon I."/>
            <person name="Castelle C.J."/>
            <person name="Probst A.J."/>
            <person name="Thomas B.C."/>
            <person name="Singh A."/>
            <person name="Wilkins M.J."/>
            <person name="Karaoz U."/>
            <person name="Brodie E.L."/>
            <person name="Williams K.H."/>
            <person name="Hubbard S.S."/>
            <person name="Banfield J.F."/>
        </authorList>
    </citation>
    <scope>NUCLEOTIDE SEQUENCE [LARGE SCALE GENOMIC DNA]</scope>
</reference>
<feature type="transmembrane region" description="Helical" evidence="7">
    <location>
        <begin position="20"/>
        <end position="37"/>
    </location>
</feature>
<feature type="transmembrane region" description="Helical" evidence="7">
    <location>
        <begin position="171"/>
        <end position="191"/>
    </location>
</feature>
<sequence>MGYLKDTIRGVSWMGGFRIVSRIVAFAKTAILARLLIPAQFGLFGIASLMLEFLEVLTETGINIVLVQEKKNIDDYIDTAWIVSIFRGLIISLIIVLATPLIVSFFNSSEAAPLLYLMATVPLIRGFINPAQVKFQKNLEFNKEFWFRFAIFSLDTATAVLLAALTRSPAALIWGLIVGAIAEVALSFIFVKPRPKFVFEREKLGEVISRGKWMTGAGIFSYFFQHGDDIVVGRLLGQAPLGLYQVAYRVSTLPITEVSDVVGKVTFPIYVGMSEEKVRLKKAFFKTLLAVSALVIPFGVLLFVFAREVTLLVLGEKWLGAVAALKVLAIFGSLKAIVNSCYPLLLGLGKQRQVMLITLAGISGLGASVIPLSLKYGIVGAGVSTVIGLLFAAPVAFYFVLRALR</sequence>
<feature type="transmembrane region" description="Helical" evidence="7">
    <location>
        <begin position="79"/>
        <end position="102"/>
    </location>
</feature>
<feature type="transmembrane region" description="Helical" evidence="7">
    <location>
        <begin position="114"/>
        <end position="133"/>
    </location>
</feature>
<feature type="transmembrane region" description="Helical" evidence="7">
    <location>
        <begin position="378"/>
        <end position="401"/>
    </location>
</feature>